<dbReference type="EMBL" id="FNIG01000001">
    <property type="protein sequence ID" value="SDM84701.1"/>
    <property type="molecule type" value="Genomic_DNA"/>
</dbReference>
<keyword evidence="1" id="KW-1133">Transmembrane helix</keyword>
<keyword evidence="1" id="KW-0812">Transmembrane</keyword>
<proteinExistence type="predicted"/>
<keyword evidence="3" id="KW-1185">Reference proteome</keyword>
<keyword evidence="1" id="KW-0472">Membrane</keyword>
<evidence type="ECO:0000256" key="1">
    <source>
        <dbReference type="SAM" id="Phobius"/>
    </source>
</evidence>
<reference evidence="2 3" key="1">
    <citation type="submission" date="2016-10" db="EMBL/GenBank/DDBJ databases">
        <authorList>
            <person name="de Groot N.N."/>
        </authorList>
    </citation>
    <scope>NUCLEOTIDE SEQUENCE [LARGE SCALE GENOMIC DNA]</scope>
    <source>
        <strain evidence="2 3">CGMCC 1.3442</strain>
    </source>
</reference>
<feature type="transmembrane region" description="Helical" evidence="1">
    <location>
        <begin position="52"/>
        <end position="68"/>
    </location>
</feature>
<name>A0A1G9WKK8_9BACI</name>
<gene>
    <name evidence="2" type="ORF">SAMN05216498_0779</name>
</gene>
<dbReference type="Proteomes" id="UP000199334">
    <property type="component" value="Unassembled WGS sequence"/>
</dbReference>
<protein>
    <submittedName>
        <fullName evidence="2">Uncharacterized protein</fullName>
    </submittedName>
</protein>
<evidence type="ECO:0000313" key="2">
    <source>
        <dbReference type="EMBL" id="SDM84701.1"/>
    </source>
</evidence>
<dbReference type="RefSeq" id="WP_093855291.1">
    <property type="nucleotide sequence ID" value="NZ_BJVZ01000003.1"/>
</dbReference>
<sequence length="77" mass="8388">MEYLIALIATVLGLVAYFITKKNGAAPLVTAIAYAVIHFISYNDFIALLADYKLILSALISYVIVWIIDGGKGSSYE</sequence>
<evidence type="ECO:0000313" key="3">
    <source>
        <dbReference type="Proteomes" id="UP000199334"/>
    </source>
</evidence>
<accession>A0A1G9WKK8</accession>
<dbReference type="AlphaFoldDB" id="A0A1G9WKK8"/>
<organism evidence="2 3">
    <name type="scientific">Tenuibacillus multivorans</name>
    <dbReference type="NCBI Taxonomy" id="237069"/>
    <lineage>
        <taxon>Bacteria</taxon>
        <taxon>Bacillati</taxon>
        <taxon>Bacillota</taxon>
        <taxon>Bacilli</taxon>
        <taxon>Bacillales</taxon>
        <taxon>Bacillaceae</taxon>
        <taxon>Tenuibacillus</taxon>
    </lineage>
</organism>
<feature type="transmembrane region" description="Helical" evidence="1">
    <location>
        <begin position="28"/>
        <end position="45"/>
    </location>
</feature>
<dbReference type="STRING" id="237069.SAMN05216498_0779"/>